<evidence type="ECO:0000313" key="7">
    <source>
        <dbReference type="Proteomes" id="UP000261284"/>
    </source>
</evidence>
<evidence type="ECO:0000256" key="2">
    <source>
        <dbReference type="ARBA" id="ARBA00023015"/>
    </source>
</evidence>
<dbReference type="SUPFAM" id="SSF52242">
    <property type="entry name" value="Cobalamin (vitamin B12)-binding domain"/>
    <property type="match status" value="1"/>
</dbReference>
<keyword evidence="7" id="KW-1185">Reference proteome</keyword>
<dbReference type="GO" id="GO:0003677">
    <property type="term" value="F:DNA binding"/>
    <property type="evidence" value="ECO:0007669"/>
    <property type="project" value="UniProtKB-KW"/>
</dbReference>
<dbReference type="GO" id="GO:0031419">
    <property type="term" value="F:cobalamin binding"/>
    <property type="evidence" value="ECO:0007669"/>
    <property type="project" value="InterPro"/>
</dbReference>
<dbReference type="SUPFAM" id="SSF46955">
    <property type="entry name" value="Putative DNA-binding domain"/>
    <property type="match status" value="1"/>
</dbReference>
<proteinExistence type="predicted"/>
<dbReference type="GO" id="GO:0003700">
    <property type="term" value="F:DNA-binding transcription factor activity"/>
    <property type="evidence" value="ECO:0007669"/>
    <property type="project" value="InterPro"/>
</dbReference>
<dbReference type="Gene3D" id="1.10.1240.10">
    <property type="entry name" value="Methionine synthase domain"/>
    <property type="match status" value="1"/>
</dbReference>
<sequence>MHAFTIKDMENLSGIKAHTLRIWEQRYRLMIPKRGDSNHRVYDNEDLKQLLRISFLYHNGFKISHIARLQQDALKALALNQLQRKPFGSLQNQLLEAMIDFDDLSFSQALNYAMRQLGVEECMLQVVYPYLEKTGLFWLTNSAMPVQEHFASNIIRHRLLTEIDALPRATGSPQRYLLFTPPGEHHEIPLLFIYYMLKKAGKNVLYAGAGIDTDTLQLIAGRPVTHLFYYQITNFMKQQPEEYASRLCQDFSTQQVVAGGPVTRQITNRLPNLTVLNSLQSQLDYLRKV</sequence>
<dbReference type="CDD" id="cd01104">
    <property type="entry name" value="HTH_MlrA-CarA"/>
    <property type="match status" value="1"/>
</dbReference>
<gene>
    <name evidence="6" type="ORF">DXN05_17170</name>
</gene>
<dbReference type="PROSITE" id="PS50937">
    <property type="entry name" value="HTH_MERR_2"/>
    <property type="match status" value="1"/>
</dbReference>
<evidence type="ECO:0000256" key="1">
    <source>
        <dbReference type="ARBA" id="ARBA00022491"/>
    </source>
</evidence>
<evidence type="ECO:0000313" key="6">
    <source>
        <dbReference type="EMBL" id="RFM27188.1"/>
    </source>
</evidence>
<keyword evidence="4" id="KW-0804">Transcription</keyword>
<name>A0A3E1NHD2_9BACT</name>
<dbReference type="SMART" id="SM00422">
    <property type="entry name" value="HTH_MERR"/>
    <property type="match status" value="1"/>
</dbReference>
<keyword evidence="2" id="KW-0805">Transcription regulation</keyword>
<dbReference type="Gene3D" id="1.10.1660.10">
    <property type="match status" value="1"/>
</dbReference>
<dbReference type="PANTHER" id="PTHR30204">
    <property type="entry name" value="REDOX-CYCLING DRUG-SENSING TRANSCRIPTIONAL ACTIVATOR SOXR"/>
    <property type="match status" value="1"/>
</dbReference>
<dbReference type="PANTHER" id="PTHR30204:SF69">
    <property type="entry name" value="MERR-FAMILY TRANSCRIPTIONAL REGULATOR"/>
    <property type="match status" value="1"/>
</dbReference>
<dbReference type="InterPro" id="IPR009061">
    <property type="entry name" value="DNA-bd_dom_put_sf"/>
</dbReference>
<dbReference type="OrthoDB" id="9800334at2"/>
<dbReference type="InterPro" id="IPR047057">
    <property type="entry name" value="MerR_fam"/>
</dbReference>
<organism evidence="6 7">
    <name type="scientific">Deminuibacter soli</name>
    <dbReference type="NCBI Taxonomy" id="2291815"/>
    <lineage>
        <taxon>Bacteria</taxon>
        <taxon>Pseudomonadati</taxon>
        <taxon>Bacteroidota</taxon>
        <taxon>Chitinophagia</taxon>
        <taxon>Chitinophagales</taxon>
        <taxon>Chitinophagaceae</taxon>
        <taxon>Deminuibacter</taxon>
    </lineage>
</organism>
<dbReference type="EMBL" id="QTJU01000006">
    <property type="protein sequence ID" value="RFM27188.1"/>
    <property type="molecule type" value="Genomic_DNA"/>
</dbReference>
<comment type="caution">
    <text evidence="6">The sequence shown here is derived from an EMBL/GenBank/DDBJ whole genome shotgun (WGS) entry which is preliminary data.</text>
</comment>
<evidence type="ECO:0000256" key="3">
    <source>
        <dbReference type="ARBA" id="ARBA00023125"/>
    </source>
</evidence>
<reference evidence="6 7" key="1">
    <citation type="submission" date="2018-08" db="EMBL/GenBank/DDBJ databases">
        <title>Chitinophagaceae sp. K23C18032701, a novel bacterium isolated from forest soil.</title>
        <authorList>
            <person name="Wang C."/>
        </authorList>
    </citation>
    <scope>NUCLEOTIDE SEQUENCE [LARGE SCALE GENOMIC DNA]</scope>
    <source>
        <strain evidence="6 7">K23C18032701</strain>
    </source>
</reference>
<dbReference type="RefSeq" id="WP_116848491.1">
    <property type="nucleotide sequence ID" value="NZ_QTJU01000006.1"/>
</dbReference>
<dbReference type="Gene3D" id="3.40.50.280">
    <property type="entry name" value="Cobalamin-binding domain"/>
    <property type="match status" value="1"/>
</dbReference>
<dbReference type="Proteomes" id="UP000261284">
    <property type="component" value="Unassembled WGS sequence"/>
</dbReference>
<accession>A0A3E1NHD2</accession>
<evidence type="ECO:0000259" key="5">
    <source>
        <dbReference type="PROSITE" id="PS50937"/>
    </source>
</evidence>
<keyword evidence="3" id="KW-0238">DNA-binding</keyword>
<dbReference type="InterPro" id="IPR036594">
    <property type="entry name" value="Meth_synthase_dom"/>
</dbReference>
<keyword evidence="1" id="KW-0678">Repressor</keyword>
<feature type="domain" description="HTH merR-type" evidence="5">
    <location>
        <begin position="3"/>
        <end position="72"/>
    </location>
</feature>
<protein>
    <submittedName>
        <fullName evidence="6">MerR family transcriptional regulator</fullName>
    </submittedName>
</protein>
<dbReference type="GO" id="GO:0046872">
    <property type="term" value="F:metal ion binding"/>
    <property type="evidence" value="ECO:0007669"/>
    <property type="project" value="InterPro"/>
</dbReference>
<dbReference type="AlphaFoldDB" id="A0A3E1NHD2"/>
<dbReference type="Pfam" id="PF13411">
    <property type="entry name" value="MerR_1"/>
    <property type="match status" value="1"/>
</dbReference>
<dbReference type="Pfam" id="PF02607">
    <property type="entry name" value="B12-binding_2"/>
    <property type="match status" value="1"/>
</dbReference>
<dbReference type="InterPro" id="IPR003759">
    <property type="entry name" value="Cbl-bd_cap"/>
</dbReference>
<dbReference type="InterPro" id="IPR036724">
    <property type="entry name" value="Cobalamin-bd_sf"/>
</dbReference>
<evidence type="ECO:0000256" key="4">
    <source>
        <dbReference type="ARBA" id="ARBA00023163"/>
    </source>
</evidence>
<dbReference type="InterPro" id="IPR000551">
    <property type="entry name" value="MerR-type_HTH_dom"/>
</dbReference>